<keyword evidence="3" id="KW-1185">Reference proteome</keyword>
<name>A0AAE3UDT0_9BACT</name>
<dbReference type="Proteomes" id="UP001232063">
    <property type="component" value="Unassembled WGS sequence"/>
</dbReference>
<sequence>MKKIIEIIPVLTAALLYLGYCHIYYYYDTFGVNIYSYVSSSELLLLFLPTLIYSTGVILIGLTSNLIKTFLDNYNQIERERNTQEENAPSTLTPSNTQTSNSKWSVFLRKAGKFIFNYFQPPVYGAFSFLFLSFAITQLIMSFYQIKNYQLKEIFLFIDIIFLFLIFNGLLRYKEYLKRNILLIITFMIFYIGKSIIGSYRVQQAQEIMDGYAISNVSFQYNNHKIVTTSSLLYIGQTEQYLFLYNRTNKSIPIFKMENVDSLVVQKIAKH</sequence>
<dbReference type="RefSeq" id="WP_314510180.1">
    <property type="nucleotide sequence ID" value="NZ_JASJOU010000002.1"/>
</dbReference>
<dbReference type="AlphaFoldDB" id="A0AAE3UDT0"/>
<feature type="transmembrane region" description="Helical" evidence="1">
    <location>
        <begin position="47"/>
        <end position="71"/>
    </location>
</feature>
<reference evidence="2" key="1">
    <citation type="submission" date="2023-05" db="EMBL/GenBank/DDBJ databases">
        <authorList>
            <person name="Zhang X."/>
        </authorList>
    </citation>
    <scope>NUCLEOTIDE SEQUENCE</scope>
    <source>
        <strain evidence="2">BD1B2-1</strain>
    </source>
</reference>
<feature type="transmembrane region" description="Helical" evidence="1">
    <location>
        <begin position="154"/>
        <end position="173"/>
    </location>
</feature>
<proteinExistence type="predicted"/>
<keyword evidence="1" id="KW-0812">Transmembrane</keyword>
<keyword evidence="1" id="KW-1133">Transmembrane helix</keyword>
<accession>A0AAE3UDT0</accession>
<keyword evidence="1" id="KW-0472">Membrane</keyword>
<feature type="transmembrane region" description="Helical" evidence="1">
    <location>
        <begin position="7"/>
        <end position="27"/>
    </location>
</feature>
<gene>
    <name evidence="2" type="ORF">QNI22_08365</name>
</gene>
<comment type="caution">
    <text evidence="2">The sequence shown here is derived from an EMBL/GenBank/DDBJ whole genome shotgun (WGS) entry which is preliminary data.</text>
</comment>
<organism evidence="2 3">
    <name type="scientific">Xanthocytophaga agilis</name>
    <dbReference type="NCBI Taxonomy" id="3048010"/>
    <lineage>
        <taxon>Bacteria</taxon>
        <taxon>Pseudomonadati</taxon>
        <taxon>Bacteroidota</taxon>
        <taxon>Cytophagia</taxon>
        <taxon>Cytophagales</taxon>
        <taxon>Rhodocytophagaceae</taxon>
        <taxon>Xanthocytophaga</taxon>
    </lineage>
</organism>
<evidence type="ECO:0000313" key="3">
    <source>
        <dbReference type="Proteomes" id="UP001232063"/>
    </source>
</evidence>
<dbReference type="EMBL" id="JASJOU010000002">
    <property type="protein sequence ID" value="MDJ1500656.1"/>
    <property type="molecule type" value="Genomic_DNA"/>
</dbReference>
<feature type="transmembrane region" description="Helical" evidence="1">
    <location>
        <begin position="123"/>
        <end position="142"/>
    </location>
</feature>
<protein>
    <submittedName>
        <fullName evidence="2">Uncharacterized protein</fullName>
    </submittedName>
</protein>
<evidence type="ECO:0000256" key="1">
    <source>
        <dbReference type="SAM" id="Phobius"/>
    </source>
</evidence>
<feature type="transmembrane region" description="Helical" evidence="1">
    <location>
        <begin position="180"/>
        <end position="200"/>
    </location>
</feature>
<evidence type="ECO:0000313" key="2">
    <source>
        <dbReference type="EMBL" id="MDJ1500656.1"/>
    </source>
</evidence>